<feature type="region of interest" description="Disordered" evidence="1">
    <location>
        <begin position="1"/>
        <end position="101"/>
    </location>
</feature>
<evidence type="ECO:0000313" key="3">
    <source>
        <dbReference type="Proteomes" id="UP000756346"/>
    </source>
</evidence>
<proteinExistence type="predicted"/>
<reference evidence="2" key="1">
    <citation type="journal article" date="2021" name="Nat. Commun.">
        <title>Genetic determinants of endophytism in the Arabidopsis root mycobiome.</title>
        <authorList>
            <person name="Mesny F."/>
            <person name="Miyauchi S."/>
            <person name="Thiergart T."/>
            <person name="Pickel B."/>
            <person name="Atanasova L."/>
            <person name="Karlsson M."/>
            <person name="Huettel B."/>
            <person name="Barry K.W."/>
            <person name="Haridas S."/>
            <person name="Chen C."/>
            <person name="Bauer D."/>
            <person name="Andreopoulos W."/>
            <person name="Pangilinan J."/>
            <person name="LaButti K."/>
            <person name="Riley R."/>
            <person name="Lipzen A."/>
            <person name="Clum A."/>
            <person name="Drula E."/>
            <person name="Henrissat B."/>
            <person name="Kohler A."/>
            <person name="Grigoriev I.V."/>
            <person name="Martin F.M."/>
            <person name="Hacquard S."/>
        </authorList>
    </citation>
    <scope>NUCLEOTIDE SEQUENCE</scope>
    <source>
        <strain evidence="2">MPI-CAGE-CH-0230</strain>
    </source>
</reference>
<dbReference type="Proteomes" id="UP000756346">
    <property type="component" value="Unassembled WGS sequence"/>
</dbReference>
<gene>
    <name evidence="2" type="ORF">B0I36DRAFT_396241</name>
</gene>
<dbReference type="EMBL" id="JAGTJQ010000012">
    <property type="protein sequence ID" value="KAH7016187.1"/>
    <property type="molecule type" value="Genomic_DNA"/>
</dbReference>
<accession>A0A9P8XSY5</accession>
<sequence length="151" mass="16390">MASKQSKLQFGNARGSKPAAAAQGTATSGPPPPAAGQQGEPVRYVRYASEAPSFTGQEVVPYERPRFGGPQAEDPPESSDPLPDDTSLASDALVPPPYLNRDHEIEEIIPEKKEEIITWLKRRDTSTVTIIPNHIAVSGEDEPWTILQYLA</sequence>
<dbReference type="RefSeq" id="XP_046005811.1">
    <property type="nucleotide sequence ID" value="XM_046161539.1"/>
</dbReference>
<feature type="compositionally biased region" description="Low complexity" evidence="1">
    <location>
        <begin position="79"/>
        <end position="91"/>
    </location>
</feature>
<evidence type="ECO:0000313" key="2">
    <source>
        <dbReference type="EMBL" id="KAH7016187.1"/>
    </source>
</evidence>
<dbReference type="GeneID" id="70191085"/>
<name>A0A9P8XSY5_9PEZI</name>
<comment type="caution">
    <text evidence="2">The sequence shown here is derived from an EMBL/GenBank/DDBJ whole genome shotgun (WGS) entry which is preliminary data.</text>
</comment>
<feature type="compositionally biased region" description="Low complexity" evidence="1">
    <location>
        <begin position="15"/>
        <end position="28"/>
    </location>
</feature>
<protein>
    <submittedName>
        <fullName evidence="2">Uncharacterized protein</fullName>
    </submittedName>
</protein>
<organism evidence="2 3">
    <name type="scientific">Microdochium trichocladiopsis</name>
    <dbReference type="NCBI Taxonomy" id="1682393"/>
    <lineage>
        <taxon>Eukaryota</taxon>
        <taxon>Fungi</taxon>
        <taxon>Dikarya</taxon>
        <taxon>Ascomycota</taxon>
        <taxon>Pezizomycotina</taxon>
        <taxon>Sordariomycetes</taxon>
        <taxon>Xylariomycetidae</taxon>
        <taxon>Xylariales</taxon>
        <taxon>Microdochiaceae</taxon>
        <taxon>Microdochium</taxon>
    </lineage>
</organism>
<dbReference type="AlphaFoldDB" id="A0A9P8XSY5"/>
<keyword evidence="3" id="KW-1185">Reference proteome</keyword>
<evidence type="ECO:0000256" key="1">
    <source>
        <dbReference type="SAM" id="MobiDB-lite"/>
    </source>
</evidence>